<reference evidence="2 3" key="1">
    <citation type="journal article" date="2007" name="Photosyn. Res.">
        <title>Complete nucleotide sequence of the freshwater unicellular cyanobacterium Synechococcus elongatus PCC 6301 chromosome: gene content and organization.</title>
        <authorList>
            <person name="Sugita C."/>
            <person name="Ogata K."/>
            <person name="Shikata M."/>
            <person name="Jikuya H."/>
            <person name="Takano J."/>
            <person name="Furumichi M."/>
            <person name="Kanehisa M."/>
            <person name="Omata T."/>
            <person name="Sugiura M."/>
            <person name="Sugita M."/>
        </authorList>
    </citation>
    <scope>NUCLEOTIDE SEQUENCE [LARGE SCALE GENOMIC DNA]</scope>
    <source>
        <strain evidence="3">ATCC 27144 / PCC 6301 / SAUG 1402/1</strain>
    </source>
</reference>
<keyword evidence="1" id="KW-0732">Signal</keyword>
<organism evidence="2 3">
    <name type="scientific">Synechococcus sp. (strain ATCC 27144 / PCC 6301 / SAUG 1402/1)</name>
    <name type="common">Anacystis nidulans</name>
    <dbReference type="NCBI Taxonomy" id="269084"/>
    <lineage>
        <taxon>Bacteria</taxon>
        <taxon>Bacillati</taxon>
        <taxon>Cyanobacteriota</taxon>
        <taxon>Cyanophyceae</taxon>
        <taxon>Synechococcales</taxon>
        <taxon>Synechococcaceae</taxon>
        <taxon>Synechococcus</taxon>
    </lineage>
</organism>
<proteinExistence type="predicted"/>
<feature type="chain" id="PRO_5002613359" description="DUF2808 domain-containing protein" evidence="1">
    <location>
        <begin position="38"/>
        <end position="199"/>
    </location>
</feature>
<dbReference type="eggNOG" id="ENOG502ZC3W">
    <property type="taxonomic scope" value="Bacteria"/>
</dbReference>
<evidence type="ECO:0000313" key="2">
    <source>
        <dbReference type="EMBL" id="BAD78260.1"/>
    </source>
</evidence>
<accession>A0A0H3K550</accession>
<dbReference type="Pfam" id="PF10989">
    <property type="entry name" value="DUF2808"/>
    <property type="match status" value="1"/>
</dbReference>
<dbReference type="AlphaFoldDB" id="A0A0H3K550"/>
<dbReference type="EMBL" id="AP008231">
    <property type="protein sequence ID" value="BAD78260.1"/>
    <property type="molecule type" value="Genomic_DNA"/>
</dbReference>
<feature type="signal peptide" evidence="1">
    <location>
        <begin position="1"/>
        <end position="37"/>
    </location>
</feature>
<evidence type="ECO:0000313" key="3">
    <source>
        <dbReference type="Proteomes" id="UP000001175"/>
    </source>
</evidence>
<protein>
    <recommendedName>
        <fullName evidence="4">DUF2808 domain-containing protein</fullName>
    </recommendedName>
</protein>
<dbReference type="Proteomes" id="UP000001175">
    <property type="component" value="Chromosome"/>
</dbReference>
<evidence type="ECO:0000256" key="1">
    <source>
        <dbReference type="SAM" id="SignalP"/>
    </source>
</evidence>
<sequence>MFAHPQSAMARSRLFPVAAAIACATGLAAVAVPPALAQGLPGLTLRWNGNEGGFRELKYFLNNGTVGALDRYTLAIPGRDVEQAIQQLTVTYPTYYTGSFSDDKVSLRICRLGNVLSRTRCDEVVPLSDRDIDRDNGRIDFYPQTPIPAGTTLGVVFEGVINPNNPGMFQFNASALSPGDLPISRYLGSWVLTIDLRNN</sequence>
<evidence type="ECO:0008006" key="4">
    <source>
        <dbReference type="Google" id="ProtNLM"/>
    </source>
</evidence>
<name>A0A0H3K550_SYNP6</name>
<dbReference type="KEGG" id="syc:syc0070_d"/>
<dbReference type="InterPro" id="IPR021256">
    <property type="entry name" value="DUF2808"/>
</dbReference>
<gene>
    <name evidence="2" type="ordered locus">syc0070_d</name>
</gene>